<keyword evidence="2" id="KW-1185">Reference proteome</keyword>
<accession>A0A1G9NMT7</accession>
<evidence type="ECO:0000313" key="2">
    <source>
        <dbReference type="Proteomes" id="UP000183200"/>
    </source>
</evidence>
<reference evidence="2" key="1">
    <citation type="submission" date="2016-10" db="EMBL/GenBank/DDBJ databases">
        <authorList>
            <person name="Varghese N."/>
            <person name="Submissions S."/>
        </authorList>
    </citation>
    <scope>NUCLEOTIDE SEQUENCE [LARGE SCALE GENOMIC DNA]</scope>
    <source>
        <strain evidence="2">DSM 19110</strain>
    </source>
</reference>
<protein>
    <submittedName>
        <fullName evidence="1">Uncharacterized protein</fullName>
    </submittedName>
</protein>
<sequence>MSNHIIILSTTVNNPTDLQYVSQAMSTFPEIVEWSVDLEDCDKILRIVCENNIGDQLVKQLSILGMYTEILEVFDGNGNSLGPYNVMVAAKNL</sequence>
<organism evidence="1 2">
    <name type="scientific">Pedobacter steynii</name>
    <dbReference type="NCBI Taxonomy" id="430522"/>
    <lineage>
        <taxon>Bacteria</taxon>
        <taxon>Pseudomonadati</taxon>
        <taxon>Bacteroidota</taxon>
        <taxon>Sphingobacteriia</taxon>
        <taxon>Sphingobacteriales</taxon>
        <taxon>Sphingobacteriaceae</taxon>
        <taxon>Pedobacter</taxon>
    </lineage>
</organism>
<dbReference type="Proteomes" id="UP000183200">
    <property type="component" value="Unassembled WGS sequence"/>
</dbReference>
<dbReference type="EMBL" id="FNGY01000002">
    <property type="protein sequence ID" value="SDL87674.1"/>
    <property type="molecule type" value="Genomic_DNA"/>
</dbReference>
<gene>
    <name evidence="1" type="ORF">SAMN05421820_102378</name>
</gene>
<evidence type="ECO:0000313" key="1">
    <source>
        <dbReference type="EMBL" id="SDL87674.1"/>
    </source>
</evidence>
<name>A0A1G9NMT7_9SPHI</name>
<dbReference type="AlphaFoldDB" id="A0A1G9NMT7"/>
<proteinExistence type="predicted"/>